<feature type="domain" description="SMP" evidence="3">
    <location>
        <begin position="191"/>
        <end position="247"/>
    </location>
</feature>
<gene>
    <name evidence="4" type="primary">Vigan.08G064700</name>
    <name evidence="4" type="ORF">VIGAN_08064700</name>
</gene>
<dbReference type="OrthoDB" id="2014755at2759"/>
<evidence type="ECO:0000313" key="4">
    <source>
        <dbReference type="EMBL" id="BAT94077.1"/>
    </source>
</evidence>
<proteinExistence type="inferred from homology"/>
<dbReference type="EMBL" id="AP015041">
    <property type="protein sequence ID" value="BAT94077.1"/>
    <property type="molecule type" value="Genomic_DNA"/>
</dbReference>
<reference evidence="4 5" key="1">
    <citation type="journal article" date="2015" name="Sci. Rep.">
        <title>The power of single molecule real-time sequencing technology in the de novo assembly of a eukaryotic genome.</title>
        <authorList>
            <person name="Sakai H."/>
            <person name="Naito K."/>
            <person name="Ogiso-Tanaka E."/>
            <person name="Takahashi Y."/>
            <person name="Iseki K."/>
            <person name="Muto C."/>
            <person name="Satou K."/>
            <person name="Teruya K."/>
            <person name="Shiroma A."/>
            <person name="Shimoji M."/>
            <person name="Hirano T."/>
            <person name="Itoh T."/>
            <person name="Kaga A."/>
            <person name="Tomooka N."/>
        </authorList>
    </citation>
    <scope>NUCLEOTIDE SEQUENCE [LARGE SCALE GENOMIC DNA]</scope>
    <source>
        <strain evidence="5">cv. Shumari</strain>
    </source>
</reference>
<evidence type="ECO:0000313" key="5">
    <source>
        <dbReference type="Proteomes" id="UP000291084"/>
    </source>
</evidence>
<evidence type="ECO:0000256" key="1">
    <source>
        <dbReference type="ARBA" id="ARBA00010733"/>
    </source>
</evidence>
<dbReference type="Pfam" id="PF04927">
    <property type="entry name" value="SMP"/>
    <property type="match status" value="3"/>
</dbReference>
<accession>A0A0S3SMK9</accession>
<keyword evidence="2" id="KW-0677">Repeat</keyword>
<sequence>MRLRLRLTRSHATTDLAAKCNVWPRILPLHLHCNLFIPISLQNHFNILNLIIEIYQTEKMSQDQPRRSQPGQDPIKYGDVFDVSGDLANKPIAPEDAAMMQSAETLVLGQTQLGGAASVMQSAATQNEQAGLVGHLDVNDVAGDQGVTVSETRVPGRRIITEAVGGKVVQQYSEPTPVQTGRASAVGDGAITIGEALEATALTVGNKAVDQSDASAIQAAEVRATGNNVTPPGGLAAMAQSAAAYNVDCTRDDDKMKLGDVLSGATAKLAADKAVTLEDAERVASAEVRNNPDAAATHGGVAASVAAAARINESVK</sequence>
<feature type="domain" description="SMP" evidence="3">
    <location>
        <begin position="75"/>
        <end position="129"/>
    </location>
</feature>
<dbReference type="Proteomes" id="UP000291084">
    <property type="component" value="Chromosome 8"/>
</dbReference>
<evidence type="ECO:0000259" key="3">
    <source>
        <dbReference type="Pfam" id="PF04927"/>
    </source>
</evidence>
<feature type="domain" description="SMP" evidence="3">
    <location>
        <begin position="257"/>
        <end position="314"/>
    </location>
</feature>
<keyword evidence="5" id="KW-1185">Reference proteome</keyword>
<comment type="similarity">
    <text evidence="1">Belongs to the LEA type SMP family.</text>
</comment>
<organism evidence="4 5">
    <name type="scientific">Vigna angularis var. angularis</name>
    <dbReference type="NCBI Taxonomy" id="157739"/>
    <lineage>
        <taxon>Eukaryota</taxon>
        <taxon>Viridiplantae</taxon>
        <taxon>Streptophyta</taxon>
        <taxon>Embryophyta</taxon>
        <taxon>Tracheophyta</taxon>
        <taxon>Spermatophyta</taxon>
        <taxon>Magnoliopsida</taxon>
        <taxon>eudicotyledons</taxon>
        <taxon>Gunneridae</taxon>
        <taxon>Pentapetalae</taxon>
        <taxon>rosids</taxon>
        <taxon>fabids</taxon>
        <taxon>Fabales</taxon>
        <taxon>Fabaceae</taxon>
        <taxon>Papilionoideae</taxon>
        <taxon>50 kb inversion clade</taxon>
        <taxon>NPAAA clade</taxon>
        <taxon>indigoferoid/millettioid clade</taxon>
        <taxon>Phaseoleae</taxon>
        <taxon>Vigna</taxon>
    </lineage>
</organism>
<evidence type="ECO:0000256" key="2">
    <source>
        <dbReference type="ARBA" id="ARBA00022737"/>
    </source>
</evidence>
<dbReference type="PANTHER" id="PTHR31174">
    <property type="entry name" value="SEED MATURATION FAMILY PROTEIN"/>
    <property type="match status" value="1"/>
</dbReference>
<dbReference type="InterPro" id="IPR007011">
    <property type="entry name" value="LEA_SMP_dom"/>
</dbReference>
<dbReference type="PANTHER" id="PTHR31174:SF7">
    <property type="entry name" value="LATE EMBRYOGENESIS ABUNDANT PROTEIN 31-RELATED"/>
    <property type="match status" value="1"/>
</dbReference>
<name>A0A0S3SMK9_PHAAN</name>
<dbReference type="AlphaFoldDB" id="A0A0S3SMK9"/>
<protein>
    <recommendedName>
        <fullName evidence="3">SMP domain-containing protein</fullName>
    </recommendedName>
</protein>
<dbReference type="InterPro" id="IPR042971">
    <property type="entry name" value="LEA_SMP"/>
</dbReference>